<evidence type="ECO:0000313" key="6">
    <source>
        <dbReference type="EMBL" id="KJZ43059.1"/>
    </source>
</evidence>
<keyword evidence="2" id="KW-0805">Transcription regulation</keyword>
<reference evidence="6 7" key="1">
    <citation type="submission" date="2015-03" db="EMBL/GenBank/DDBJ databases">
        <title>Comparative genomics of Pseudomonas insights into diversity of traits involved in vanlence and defense.</title>
        <authorList>
            <person name="Qin Y."/>
        </authorList>
    </citation>
    <scope>NUCLEOTIDE SEQUENCE [LARGE SCALE GENOMIC DNA]</scope>
    <source>
        <strain evidence="6 7">C8</strain>
    </source>
</reference>
<proteinExistence type="inferred from homology"/>
<comment type="similarity">
    <text evidence="1">Belongs to the LysR transcriptional regulatory family.</text>
</comment>
<name>A0A0F4TG49_PSEFL</name>
<dbReference type="PATRIC" id="fig|294.132.peg.3542"/>
<evidence type="ECO:0000256" key="3">
    <source>
        <dbReference type="ARBA" id="ARBA00023125"/>
    </source>
</evidence>
<evidence type="ECO:0000256" key="2">
    <source>
        <dbReference type="ARBA" id="ARBA00023015"/>
    </source>
</evidence>
<dbReference type="PANTHER" id="PTHR30118:SF15">
    <property type="entry name" value="TRANSCRIPTIONAL REGULATORY PROTEIN"/>
    <property type="match status" value="1"/>
</dbReference>
<dbReference type="Gene3D" id="1.10.10.10">
    <property type="entry name" value="Winged helix-like DNA-binding domain superfamily/Winged helix DNA-binding domain"/>
    <property type="match status" value="1"/>
</dbReference>
<dbReference type="Pfam" id="PF00126">
    <property type="entry name" value="HTH_1"/>
    <property type="match status" value="1"/>
</dbReference>
<comment type="caution">
    <text evidence="6">The sequence shown here is derived from an EMBL/GenBank/DDBJ whole genome shotgun (WGS) entry which is preliminary data.</text>
</comment>
<dbReference type="PRINTS" id="PR00039">
    <property type="entry name" value="HTHLYSR"/>
</dbReference>
<dbReference type="AlphaFoldDB" id="A0A0F4TG49"/>
<dbReference type="InterPro" id="IPR036388">
    <property type="entry name" value="WH-like_DNA-bd_sf"/>
</dbReference>
<dbReference type="PANTHER" id="PTHR30118">
    <property type="entry name" value="HTH-TYPE TRANSCRIPTIONAL REGULATOR LEUO-RELATED"/>
    <property type="match status" value="1"/>
</dbReference>
<dbReference type="RefSeq" id="WP_046042509.1">
    <property type="nucleotide sequence ID" value="NZ_LACC01000026.1"/>
</dbReference>
<dbReference type="EMBL" id="LACC01000026">
    <property type="protein sequence ID" value="KJZ43059.1"/>
    <property type="molecule type" value="Genomic_DNA"/>
</dbReference>
<dbReference type="PROSITE" id="PS50931">
    <property type="entry name" value="HTH_LYSR"/>
    <property type="match status" value="1"/>
</dbReference>
<keyword evidence="3" id="KW-0238">DNA-binding</keyword>
<dbReference type="InterPro" id="IPR050389">
    <property type="entry name" value="LysR-type_TF"/>
</dbReference>
<keyword evidence="4" id="KW-0804">Transcription</keyword>
<dbReference type="InterPro" id="IPR036390">
    <property type="entry name" value="WH_DNA-bd_sf"/>
</dbReference>
<evidence type="ECO:0000256" key="4">
    <source>
        <dbReference type="ARBA" id="ARBA00023163"/>
    </source>
</evidence>
<sequence>MKRHDLRSIDLNLLVIFEALIQERNVTRAAERLSLGQPAVSGALGRLRTLFNDPLFKRIGHKMEPTTRALQVAQTLGPALDCICAVVSLTASNKNPVDSEA</sequence>
<gene>
    <name evidence="6" type="ORF">VC35_21730</name>
</gene>
<dbReference type="GO" id="GO:0003677">
    <property type="term" value="F:DNA binding"/>
    <property type="evidence" value="ECO:0007669"/>
    <property type="project" value="UniProtKB-KW"/>
</dbReference>
<dbReference type="GO" id="GO:0003700">
    <property type="term" value="F:DNA-binding transcription factor activity"/>
    <property type="evidence" value="ECO:0007669"/>
    <property type="project" value="InterPro"/>
</dbReference>
<dbReference type="InterPro" id="IPR000847">
    <property type="entry name" value="LysR_HTH_N"/>
</dbReference>
<accession>A0A0F4TG49</accession>
<protein>
    <submittedName>
        <fullName evidence="6">LysR family transcriptional regulator</fullName>
    </submittedName>
</protein>
<dbReference type="OrthoDB" id="8557381at2"/>
<evidence type="ECO:0000259" key="5">
    <source>
        <dbReference type="PROSITE" id="PS50931"/>
    </source>
</evidence>
<evidence type="ECO:0000256" key="1">
    <source>
        <dbReference type="ARBA" id="ARBA00009437"/>
    </source>
</evidence>
<dbReference type="Proteomes" id="UP000033588">
    <property type="component" value="Unassembled WGS sequence"/>
</dbReference>
<evidence type="ECO:0000313" key="7">
    <source>
        <dbReference type="Proteomes" id="UP000033588"/>
    </source>
</evidence>
<feature type="domain" description="HTH lysR-type" evidence="5">
    <location>
        <begin position="9"/>
        <end position="66"/>
    </location>
</feature>
<organism evidence="6 7">
    <name type="scientific">Pseudomonas fluorescens</name>
    <dbReference type="NCBI Taxonomy" id="294"/>
    <lineage>
        <taxon>Bacteria</taxon>
        <taxon>Pseudomonadati</taxon>
        <taxon>Pseudomonadota</taxon>
        <taxon>Gammaproteobacteria</taxon>
        <taxon>Pseudomonadales</taxon>
        <taxon>Pseudomonadaceae</taxon>
        <taxon>Pseudomonas</taxon>
    </lineage>
</organism>
<dbReference type="SUPFAM" id="SSF46785">
    <property type="entry name" value="Winged helix' DNA-binding domain"/>
    <property type="match status" value="1"/>
</dbReference>